<name>A0A6J5RNX3_9CAUD</name>
<protein>
    <submittedName>
        <fullName evidence="1">Uncharacterized protein</fullName>
    </submittedName>
</protein>
<proteinExistence type="predicted"/>
<gene>
    <name evidence="1" type="ORF">UFOVP1324_26</name>
</gene>
<organism evidence="1">
    <name type="scientific">uncultured Caudovirales phage</name>
    <dbReference type="NCBI Taxonomy" id="2100421"/>
    <lineage>
        <taxon>Viruses</taxon>
        <taxon>Duplodnaviria</taxon>
        <taxon>Heunggongvirae</taxon>
        <taxon>Uroviricota</taxon>
        <taxon>Caudoviricetes</taxon>
        <taxon>Peduoviridae</taxon>
        <taxon>Maltschvirus</taxon>
        <taxon>Maltschvirus maltsch</taxon>
    </lineage>
</organism>
<evidence type="ECO:0000313" key="1">
    <source>
        <dbReference type="EMBL" id="CAB4198799.1"/>
    </source>
</evidence>
<accession>A0A6J5RNX3</accession>
<sequence>MSEHQAPSEAQMAAIVRALAELIPGYDFMVICVSRDGDCSHVGTLAPAASKHLIDHLHESWDPVSVDNIRVES</sequence>
<dbReference type="EMBL" id="LR797273">
    <property type="protein sequence ID" value="CAB4198799.1"/>
    <property type="molecule type" value="Genomic_DNA"/>
</dbReference>
<reference evidence="1" key="1">
    <citation type="submission" date="2020-05" db="EMBL/GenBank/DDBJ databases">
        <authorList>
            <person name="Chiriac C."/>
            <person name="Salcher M."/>
            <person name="Ghai R."/>
            <person name="Kavagutti S V."/>
        </authorList>
    </citation>
    <scope>NUCLEOTIDE SEQUENCE</scope>
</reference>